<dbReference type="EMBL" id="HBEG01045221">
    <property type="protein sequence ID" value="CAD8383843.1"/>
    <property type="molecule type" value="Transcribed_RNA"/>
</dbReference>
<proteinExistence type="predicted"/>
<organism evidence="1">
    <name type="scientific">Pyrodinium bahamense</name>
    <dbReference type="NCBI Taxonomy" id="73915"/>
    <lineage>
        <taxon>Eukaryota</taxon>
        <taxon>Sar</taxon>
        <taxon>Alveolata</taxon>
        <taxon>Dinophyceae</taxon>
        <taxon>Gonyaulacales</taxon>
        <taxon>Pyrocystaceae</taxon>
        <taxon>Pyrodinium</taxon>
    </lineage>
</organism>
<name>A0A7S0FWB6_9DINO</name>
<evidence type="ECO:0000313" key="1">
    <source>
        <dbReference type="EMBL" id="CAD8383843.1"/>
    </source>
</evidence>
<gene>
    <name evidence="1" type="ORF">PBAH0796_LOCUS27531</name>
</gene>
<reference evidence="1" key="1">
    <citation type="submission" date="2021-01" db="EMBL/GenBank/DDBJ databases">
        <authorList>
            <person name="Corre E."/>
            <person name="Pelletier E."/>
            <person name="Niang G."/>
            <person name="Scheremetjew M."/>
            <person name="Finn R."/>
            <person name="Kale V."/>
            <person name="Holt S."/>
            <person name="Cochrane G."/>
            <person name="Meng A."/>
            <person name="Brown T."/>
            <person name="Cohen L."/>
        </authorList>
    </citation>
    <scope>NUCLEOTIDE SEQUENCE</scope>
    <source>
        <strain evidence="1">Pbaha01</strain>
    </source>
</reference>
<dbReference type="AlphaFoldDB" id="A0A7S0FWB6"/>
<protein>
    <submittedName>
        <fullName evidence="1">Uncharacterized protein</fullName>
    </submittedName>
</protein>
<sequence>MARFSAPPTQRPAVVEVAAQTAEGPSDSEVLREVVRAACLRLGADWSSWLRAATGRCLVVPAWRGLYLTLPRVAAAAPDGGAAEEAVRGAPAPPGSDFWDWPLSRREKWERAVFVDRQMLLADQRALMEHAEVLRSDCIQNGIEVSPYLWDSF</sequence>
<accession>A0A7S0FWB6</accession>